<organism evidence="3 4">
    <name type="scientific">Caerostris extrusa</name>
    <name type="common">Bark spider</name>
    <name type="synonym">Caerostris bankana</name>
    <dbReference type="NCBI Taxonomy" id="172846"/>
    <lineage>
        <taxon>Eukaryota</taxon>
        <taxon>Metazoa</taxon>
        <taxon>Ecdysozoa</taxon>
        <taxon>Arthropoda</taxon>
        <taxon>Chelicerata</taxon>
        <taxon>Arachnida</taxon>
        <taxon>Araneae</taxon>
        <taxon>Araneomorphae</taxon>
        <taxon>Entelegynae</taxon>
        <taxon>Araneoidea</taxon>
        <taxon>Araneidae</taxon>
        <taxon>Caerostris</taxon>
    </lineage>
</organism>
<feature type="chain" id="PRO_5043427899" evidence="1">
    <location>
        <begin position="19"/>
        <end position="147"/>
    </location>
</feature>
<accession>A0AAV4TDH0</accession>
<proteinExistence type="predicted"/>
<evidence type="ECO:0000313" key="4">
    <source>
        <dbReference type="Proteomes" id="UP001054945"/>
    </source>
</evidence>
<sequence>MLVVLFVLINLICLLVKGELYSALAGMEALLDTQRLRNDLVHLQNGSKGNFSGFRMNPINAFVLIKKLTVDWDDARIIMSCKRMTEAIKIVLNFRSDCGPRDFPDQEDLSGAAKALLRVQQTYSLEKQKPFLEGKILGAPNGFAIIW</sequence>
<dbReference type="Gene3D" id="6.10.140.1460">
    <property type="match status" value="1"/>
</dbReference>
<dbReference type="GO" id="GO:0004656">
    <property type="term" value="F:procollagen-proline 4-dioxygenase activity"/>
    <property type="evidence" value="ECO:0007669"/>
    <property type="project" value="InterPro"/>
</dbReference>
<dbReference type="GO" id="GO:0005783">
    <property type="term" value="C:endoplasmic reticulum"/>
    <property type="evidence" value="ECO:0007669"/>
    <property type="project" value="InterPro"/>
</dbReference>
<dbReference type="Proteomes" id="UP001054945">
    <property type="component" value="Unassembled WGS sequence"/>
</dbReference>
<dbReference type="InterPro" id="IPR013547">
    <property type="entry name" value="P4H_N"/>
</dbReference>
<name>A0AAV4TDH0_CAEEX</name>
<dbReference type="EMBL" id="BPLR01011124">
    <property type="protein sequence ID" value="GIY44310.1"/>
    <property type="molecule type" value="Genomic_DNA"/>
</dbReference>
<evidence type="ECO:0000259" key="2">
    <source>
        <dbReference type="Pfam" id="PF08336"/>
    </source>
</evidence>
<dbReference type="AlphaFoldDB" id="A0AAV4TDH0"/>
<feature type="domain" description="Prolyl 4-hydroxylase N-terminal" evidence="2">
    <location>
        <begin position="30"/>
        <end position="129"/>
    </location>
</feature>
<evidence type="ECO:0000256" key="1">
    <source>
        <dbReference type="SAM" id="SignalP"/>
    </source>
</evidence>
<keyword evidence="4" id="KW-1185">Reference proteome</keyword>
<comment type="caution">
    <text evidence="3">The sequence shown here is derived from an EMBL/GenBank/DDBJ whole genome shotgun (WGS) entry which is preliminary data.</text>
</comment>
<evidence type="ECO:0000313" key="3">
    <source>
        <dbReference type="EMBL" id="GIY44310.1"/>
    </source>
</evidence>
<keyword evidence="1" id="KW-0732">Signal</keyword>
<reference evidence="3 4" key="1">
    <citation type="submission" date="2021-06" db="EMBL/GenBank/DDBJ databases">
        <title>Caerostris extrusa draft genome.</title>
        <authorList>
            <person name="Kono N."/>
            <person name="Arakawa K."/>
        </authorList>
    </citation>
    <scope>NUCLEOTIDE SEQUENCE [LARGE SCALE GENOMIC DNA]</scope>
</reference>
<dbReference type="Pfam" id="PF08336">
    <property type="entry name" value="P4Ha_N"/>
    <property type="match status" value="1"/>
</dbReference>
<gene>
    <name evidence="3" type="primary">phy-2_1</name>
    <name evidence="3" type="ORF">CEXT_306531</name>
</gene>
<protein>
    <submittedName>
        <fullName evidence="3">Prolyl 4-hydroxylase subunit alpha-2</fullName>
    </submittedName>
</protein>
<feature type="signal peptide" evidence="1">
    <location>
        <begin position="1"/>
        <end position="18"/>
    </location>
</feature>